<keyword evidence="4" id="KW-0472">Membrane</keyword>
<dbReference type="AlphaFoldDB" id="A0A1D2JIX6"/>
<dbReference type="InterPro" id="IPR036291">
    <property type="entry name" value="NAD(P)-bd_dom_sf"/>
</dbReference>
<evidence type="ECO:0000256" key="3">
    <source>
        <dbReference type="RuleBase" id="RU000363"/>
    </source>
</evidence>
<sequence>MLLLRAAAAAAAAAEDAESSAISRMFTSHRSPQPPPTPVHVSDVSGRILNRTIIVLSVFTAVGALALLHLLFIACQHIYTLFLRPSSLPKYLDKTRGSYALVTGSTEGTGTEFARELCRYGFNIVLHGRNPEKLSHVEASLRREFPLAKFRHFIFDASQPTHSLDEAVTRTLHDIPLAILVNNVGGTGGQIRSQYTTLKGHTNDEADRIINVNLRFMTQLTRVLLPLLERHSPALIVNISSVTAVGMPYLTVYAGTKAYIQSFTNGLNMEMKAEGKQIDVMSMVLASVQTAGNPLGRGFFVPTPDKIARSSLRRVGCGCVSVTPYWRHRLQKLAMDVLPAALVRRLVVYNIKGLKAEEDEQERRKATNPAE</sequence>
<evidence type="ECO:0000256" key="2">
    <source>
        <dbReference type="ARBA" id="ARBA00023002"/>
    </source>
</evidence>
<dbReference type="PRINTS" id="PR00080">
    <property type="entry name" value="SDRFAMILY"/>
</dbReference>
<dbReference type="Pfam" id="PF00106">
    <property type="entry name" value="adh_short"/>
    <property type="match status" value="1"/>
</dbReference>
<reference evidence="5 6" key="1">
    <citation type="submission" date="2016-06" db="EMBL/GenBank/DDBJ databases">
        <authorList>
            <person name="Kjaerup R.B."/>
            <person name="Dalgaard T.S."/>
            <person name="Juul-Madsen H.R."/>
        </authorList>
    </citation>
    <scope>NUCLEOTIDE SEQUENCE [LARGE SCALE GENOMIC DNA]</scope>
    <source>
        <strain evidence="5 6">Pb300</strain>
    </source>
</reference>
<dbReference type="SUPFAM" id="SSF51735">
    <property type="entry name" value="NAD(P)-binding Rossmann-fold domains"/>
    <property type="match status" value="1"/>
</dbReference>
<name>A0A1D2JIX6_PARBR</name>
<dbReference type="PRINTS" id="PR00081">
    <property type="entry name" value="GDHRDH"/>
</dbReference>
<dbReference type="Gene3D" id="3.40.50.720">
    <property type="entry name" value="NAD(P)-binding Rossmann-like Domain"/>
    <property type="match status" value="1"/>
</dbReference>
<evidence type="ECO:0000313" key="6">
    <source>
        <dbReference type="Proteomes" id="UP000242814"/>
    </source>
</evidence>
<dbReference type="VEuPathDB" id="FungiDB:PABG_06219"/>
<dbReference type="VEuPathDB" id="FungiDB:PADG_07748"/>
<organism evidence="5 6">
    <name type="scientific">Paracoccidioides brasiliensis</name>
    <dbReference type="NCBI Taxonomy" id="121759"/>
    <lineage>
        <taxon>Eukaryota</taxon>
        <taxon>Fungi</taxon>
        <taxon>Dikarya</taxon>
        <taxon>Ascomycota</taxon>
        <taxon>Pezizomycotina</taxon>
        <taxon>Eurotiomycetes</taxon>
        <taxon>Eurotiomycetidae</taxon>
        <taxon>Onygenales</taxon>
        <taxon>Ajellomycetaceae</taxon>
        <taxon>Paracoccidioides</taxon>
    </lineage>
</organism>
<dbReference type="Proteomes" id="UP000242814">
    <property type="component" value="Unassembled WGS sequence"/>
</dbReference>
<dbReference type="PANTHER" id="PTHR43899">
    <property type="entry name" value="RH59310P"/>
    <property type="match status" value="1"/>
</dbReference>
<keyword evidence="4" id="KW-1133">Transmembrane helix</keyword>
<proteinExistence type="inferred from homology"/>
<feature type="transmembrane region" description="Helical" evidence="4">
    <location>
        <begin position="53"/>
        <end position="74"/>
    </location>
</feature>
<comment type="caution">
    <text evidence="5">The sequence shown here is derived from an EMBL/GenBank/DDBJ whole genome shotgun (WGS) entry which is preliminary data.</text>
</comment>
<dbReference type="EMBL" id="LZYO01000071">
    <property type="protein sequence ID" value="ODH38403.1"/>
    <property type="molecule type" value="Genomic_DNA"/>
</dbReference>
<dbReference type="GO" id="GO:0005783">
    <property type="term" value="C:endoplasmic reticulum"/>
    <property type="evidence" value="ECO:0007669"/>
    <property type="project" value="TreeGrafter"/>
</dbReference>
<evidence type="ECO:0000256" key="1">
    <source>
        <dbReference type="ARBA" id="ARBA00006484"/>
    </source>
</evidence>
<protein>
    <submittedName>
        <fullName evidence="5">Uncharacterized protein</fullName>
    </submittedName>
</protein>
<evidence type="ECO:0000256" key="4">
    <source>
        <dbReference type="SAM" id="Phobius"/>
    </source>
</evidence>
<dbReference type="InterPro" id="IPR051019">
    <property type="entry name" value="VLCFA-Steroid_DH"/>
</dbReference>
<accession>A0A1D2JIX6</accession>
<gene>
    <name evidence="5" type="ORF">ACO22_02354</name>
</gene>
<evidence type="ECO:0000313" key="5">
    <source>
        <dbReference type="EMBL" id="ODH38403.1"/>
    </source>
</evidence>
<dbReference type="InterPro" id="IPR002347">
    <property type="entry name" value="SDR_fam"/>
</dbReference>
<dbReference type="GO" id="GO:0016491">
    <property type="term" value="F:oxidoreductase activity"/>
    <property type="evidence" value="ECO:0007669"/>
    <property type="project" value="UniProtKB-KW"/>
</dbReference>
<comment type="similarity">
    <text evidence="1 3">Belongs to the short-chain dehydrogenases/reductases (SDR) family.</text>
</comment>
<keyword evidence="4" id="KW-0812">Transmembrane</keyword>
<keyword evidence="2" id="KW-0560">Oxidoreductase</keyword>
<dbReference type="PANTHER" id="PTHR43899:SF13">
    <property type="entry name" value="RH59310P"/>
    <property type="match status" value="1"/>
</dbReference>